<dbReference type="AlphaFoldDB" id="A0A1Y1CK40"/>
<dbReference type="KEGG" id="mbas:ALGA_1994"/>
<dbReference type="OrthoDB" id="5288719at2"/>
<name>A0A1Y1CK40_9BACT</name>
<organism evidence="1 2">
    <name type="scientific">Labilibaculum antarcticum</name>
    <dbReference type="NCBI Taxonomy" id="1717717"/>
    <lineage>
        <taxon>Bacteria</taxon>
        <taxon>Pseudomonadati</taxon>
        <taxon>Bacteroidota</taxon>
        <taxon>Bacteroidia</taxon>
        <taxon>Marinilabiliales</taxon>
        <taxon>Marinifilaceae</taxon>
        <taxon>Labilibaculum</taxon>
    </lineage>
</organism>
<keyword evidence="2" id="KW-1185">Reference proteome</keyword>
<evidence type="ECO:0008006" key="3">
    <source>
        <dbReference type="Google" id="ProtNLM"/>
    </source>
</evidence>
<evidence type="ECO:0000313" key="1">
    <source>
        <dbReference type="EMBL" id="BAX80352.1"/>
    </source>
</evidence>
<dbReference type="InterPro" id="IPR014721">
    <property type="entry name" value="Ribsml_uS5_D2-typ_fold_subgr"/>
</dbReference>
<protein>
    <recommendedName>
        <fullName evidence="3">GHMP kinase</fullName>
    </recommendedName>
</protein>
<accession>A0A1Y1CK40</accession>
<dbReference type="InterPro" id="IPR047765">
    <property type="entry name" value="GHMP_GYDIA-like"/>
</dbReference>
<evidence type="ECO:0000313" key="2">
    <source>
        <dbReference type="Proteomes" id="UP000218267"/>
    </source>
</evidence>
<dbReference type="EMBL" id="AP018042">
    <property type="protein sequence ID" value="BAX80352.1"/>
    <property type="molecule type" value="Genomic_DNA"/>
</dbReference>
<reference evidence="2" key="2">
    <citation type="journal article" date="2020" name="Antonie Van Leeuwenhoek">
        <title>Labilibaculum antarcticum sp. nov., a novel facultative anaerobic, psychrotorelant bacterium isolated from marine sediment of Antarctica.</title>
        <authorList>
            <person name="Watanabe M."/>
            <person name="Kojima H."/>
            <person name="Fukui M."/>
        </authorList>
    </citation>
    <scope>NUCLEOTIDE SEQUENCE [LARGE SCALE GENOMIC DNA]</scope>
    <source>
        <strain evidence="2">SPP2</strain>
    </source>
</reference>
<dbReference type="Gene3D" id="3.30.230.10">
    <property type="match status" value="1"/>
</dbReference>
<proteinExistence type="predicted"/>
<dbReference type="InterPro" id="IPR020568">
    <property type="entry name" value="Ribosomal_Su5_D2-typ_SF"/>
</dbReference>
<dbReference type="RefSeq" id="WP_096429210.1">
    <property type="nucleotide sequence ID" value="NZ_AP018042.1"/>
</dbReference>
<gene>
    <name evidence="1" type="ORF">ALGA_1994</name>
</gene>
<dbReference type="Proteomes" id="UP000218267">
    <property type="component" value="Chromosome"/>
</dbReference>
<dbReference type="SUPFAM" id="SSF54211">
    <property type="entry name" value="Ribosomal protein S5 domain 2-like"/>
    <property type="match status" value="1"/>
</dbReference>
<dbReference type="NCBIfam" id="NF040656">
    <property type="entry name" value="GHMP_GYDIA"/>
    <property type="match status" value="1"/>
</dbReference>
<reference evidence="1 2" key="1">
    <citation type="journal article" date="2018" name="Mar. Genomics">
        <title>Complete genome sequence of Marinifilaceae bacterium strain SPP2, isolated from the Antarctic marine sediment.</title>
        <authorList>
            <person name="Watanabe M."/>
            <person name="Kojima H."/>
            <person name="Fukui M."/>
        </authorList>
    </citation>
    <scope>NUCLEOTIDE SEQUENCE [LARGE SCALE GENOMIC DNA]</scope>
    <source>
        <strain evidence="1 2">SPP2</strain>
    </source>
</reference>
<sequence>MKPLFKYYSNAKFLLTGEYLVLHGALALAIPLKYGQVLEVFESEETDLEWLAYEKGKLWLKFSISDQEIEIQTNEGKTEKDFVCFLLNKAKKLNPSFLNLSRLKIRTEMDFDRSWGLGSSSTLINNVAQWAEVNPYDLHSLVSNGSGFDIACANYCKPILFRRYGSHPLIYPVVFPEKFMSQLYFVYLGKKQKSRDSVHAFLNDSTCEQEKLDELTQLSKDMLSAKNSQEFDKVIKLHEFLVSELLGQECVKEKLFPDFEGSIKSLGAWGGDFVMVRSDLSTKEIHSYFYRAGLRTIFSWKEMILGTN</sequence>